<comment type="caution">
    <text evidence="1">The sequence shown here is derived from an EMBL/GenBank/DDBJ whole genome shotgun (WGS) entry which is preliminary data.</text>
</comment>
<proteinExistence type="predicted"/>
<organism evidence="1 2">
    <name type="scientific">Volvox reticuliferus</name>
    <dbReference type="NCBI Taxonomy" id="1737510"/>
    <lineage>
        <taxon>Eukaryota</taxon>
        <taxon>Viridiplantae</taxon>
        <taxon>Chlorophyta</taxon>
        <taxon>core chlorophytes</taxon>
        <taxon>Chlorophyceae</taxon>
        <taxon>CS clade</taxon>
        <taxon>Chlamydomonadales</taxon>
        <taxon>Volvocaceae</taxon>
        <taxon>Volvox</taxon>
    </lineage>
</organism>
<name>A0A8J4CJX3_9CHLO</name>
<sequence>LISPRSLLPPPSLLPLWLPLLSLSPSGTMSSRASNVTLIAEAPPGPAPALWPIRPELPAVLSGTKASPPPLSLLPPVPRPGSSKPMLSFGMGVSERRGRAWLATGCSGSD</sequence>
<evidence type="ECO:0000313" key="2">
    <source>
        <dbReference type="Proteomes" id="UP000747110"/>
    </source>
</evidence>
<accession>A0A8J4CJX3</accession>
<protein>
    <submittedName>
        <fullName evidence="1">Uncharacterized protein</fullName>
    </submittedName>
</protein>
<dbReference type="AlphaFoldDB" id="A0A8J4CJX3"/>
<dbReference type="EMBL" id="BNCP01000022">
    <property type="protein sequence ID" value="GIL81652.1"/>
    <property type="molecule type" value="Genomic_DNA"/>
</dbReference>
<reference evidence="1" key="1">
    <citation type="journal article" date="2021" name="Proc. Natl. Acad. Sci. U.S.A.">
        <title>Three genomes in the algal genus Volvox reveal the fate of a haploid sex-determining region after a transition to homothallism.</title>
        <authorList>
            <person name="Yamamoto K."/>
            <person name="Hamaji T."/>
            <person name="Kawai-Toyooka H."/>
            <person name="Matsuzaki R."/>
            <person name="Takahashi F."/>
            <person name="Nishimura Y."/>
            <person name="Kawachi M."/>
            <person name="Noguchi H."/>
            <person name="Minakuchi Y."/>
            <person name="Umen J.G."/>
            <person name="Toyoda A."/>
            <person name="Nozaki H."/>
        </authorList>
    </citation>
    <scope>NUCLEOTIDE SEQUENCE</scope>
    <source>
        <strain evidence="1">NIES-3786</strain>
    </source>
</reference>
<evidence type="ECO:0000313" key="1">
    <source>
        <dbReference type="EMBL" id="GIL81652.1"/>
    </source>
</evidence>
<dbReference type="Proteomes" id="UP000747110">
    <property type="component" value="Unassembled WGS sequence"/>
</dbReference>
<keyword evidence="2" id="KW-1185">Reference proteome</keyword>
<feature type="non-terminal residue" evidence="1">
    <location>
        <position position="1"/>
    </location>
</feature>
<gene>
    <name evidence="1" type="ORF">Vretifemale_10662</name>
</gene>